<gene>
    <name evidence="10" type="ORF">EYH45_00430</name>
</gene>
<evidence type="ECO:0000256" key="6">
    <source>
        <dbReference type="ARBA" id="ARBA00023004"/>
    </source>
</evidence>
<name>A0A832ZX93_CALS0</name>
<keyword evidence="6" id="KW-0408">Iron</keyword>
<dbReference type="GO" id="GO:0005886">
    <property type="term" value="C:plasma membrane"/>
    <property type="evidence" value="ECO:0007669"/>
    <property type="project" value="UniProtKB-SubCell"/>
</dbReference>
<keyword evidence="7" id="KW-0406">Ion transport</keyword>
<dbReference type="InterPro" id="IPR027417">
    <property type="entry name" value="P-loop_NTPase"/>
</dbReference>
<comment type="subcellular location">
    <subcellularLocation>
        <location evidence="1">Cell membrane</location>
        <topology evidence="1">Peripheral membrane protein</topology>
    </subcellularLocation>
</comment>
<evidence type="ECO:0000259" key="9">
    <source>
        <dbReference type="PROSITE" id="PS50893"/>
    </source>
</evidence>
<comment type="caution">
    <text evidence="10">The sequence shown here is derived from an EMBL/GenBank/DDBJ whole genome shotgun (WGS) entry which is preliminary data.</text>
</comment>
<keyword evidence="5 10" id="KW-0067">ATP-binding</keyword>
<dbReference type="CDD" id="cd03214">
    <property type="entry name" value="ABC_Iron-Siderophores_B12_Hemin"/>
    <property type="match status" value="1"/>
</dbReference>
<feature type="domain" description="ABC transporter" evidence="9">
    <location>
        <begin position="3"/>
        <end position="239"/>
    </location>
</feature>
<evidence type="ECO:0000256" key="2">
    <source>
        <dbReference type="ARBA" id="ARBA00022448"/>
    </source>
</evidence>
<keyword evidence="4" id="KW-0547">Nucleotide-binding</keyword>
<dbReference type="PROSITE" id="PS50893">
    <property type="entry name" value="ABC_TRANSPORTER_2"/>
    <property type="match status" value="1"/>
</dbReference>
<dbReference type="GO" id="GO:0005524">
    <property type="term" value="F:ATP binding"/>
    <property type="evidence" value="ECO:0007669"/>
    <property type="project" value="UniProtKB-KW"/>
</dbReference>
<proteinExistence type="predicted"/>
<dbReference type="GO" id="GO:0016887">
    <property type="term" value="F:ATP hydrolysis activity"/>
    <property type="evidence" value="ECO:0007669"/>
    <property type="project" value="InterPro"/>
</dbReference>
<evidence type="ECO:0000313" key="11">
    <source>
        <dbReference type="Proteomes" id="UP000608579"/>
    </source>
</evidence>
<keyword evidence="8" id="KW-0472">Membrane</keyword>
<keyword evidence="2" id="KW-0813">Transport</keyword>
<dbReference type="EMBL" id="DQVM01000010">
    <property type="protein sequence ID" value="HIQ29011.1"/>
    <property type="molecule type" value="Genomic_DNA"/>
</dbReference>
<evidence type="ECO:0000256" key="4">
    <source>
        <dbReference type="ARBA" id="ARBA00022741"/>
    </source>
</evidence>
<evidence type="ECO:0000256" key="7">
    <source>
        <dbReference type="ARBA" id="ARBA00023065"/>
    </source>
</evidence>
<dbReference type="Gene3D" id="3.40.50.300">
    <property type="entry name" value="P-loop containing nucleotide triphosphate hydrolases"/>
    <property type="match status" value="1"/>
</dbReference>
<evidence type="ECO:0000256" key="5">
    <source>
        <dbReference type="ARBA" id="ARBA00022840"/>
    </source>
</evidence>
<sequence>MMLRTENLDVGYGMKIILSGVEIWIKRGELTAVLGPNASGKSTLLKTLARLLKPIRGTVLLDSLDLKRYNRKTLARKLGVVLTEPINPRMMRVSDIVALGRYAYTDIFGRLTEYDREVVEDALSIVGADYLADRLFSELSDGEKQKVMIARALAQEPSTLILDEPTTHLDAKNRVEILLLLKKIAKERNIAVVASLHDVELALRIADRLVIVWRNSVRFYENPEEFVDGNTVEQLYGIGDRVRFNTLTYSLEVVNKSSRVNACVFVIAGAGTGARAYRTLSRMGCSIKTGILHRNDIDYLIADRLDIEIVAEEPYTPISHKAYQRAIEAITKSDIIIYTFPPIGPENQLNLNLLEQAKQMGKRI</sequence>
<dbReference type="PANTHER" id="PTHR42771">
    <property type="entry name" value="IRON(3+)-HYDROXAMATE IMPORT ATP-BINDING PROTEIN FHUC"/>
    <property type="match status" value="1"/>
</dbReference>
<protein>
    <submittedName>
        <fullName evidence="10">ABC transporter ATP-binding protein</fullName>
    </submittedName>
</protein>
<dbReference type="PANTHER" id="PTHR42771:SF2">
    <property type="entry name" value="IRON(3+)-HYDROXAMATE IMPORT ATP-BINDING PROTEIN FHUC"/>
    <property type="match status" value="1"/>
</dbReference>
<dbReference type="SMART" id="SM00382">
    <property type="entry name" value="AAA"/>
    <property type="match status" value="1"/>
</dbReference>
<feature type="non-terminal residue" evidence="10">
    <location>
        <position position="364"/>
    </location>
</feature>
<evidence type="ECO:0000256" key="1">
    <source>
        <dbReference type="ARBA" id="ARBA00004202"/>
    </source>
</evidence>
<evidence type="ECO:0000256" key="8">
    <source>
        <dbReference type="ARBA" id="ARBA00023136"/>
    </source>
</evidence>
<evidence type="ECO:0000256" key="3">
    <source>
        <dbReference type="ARBA" id="ARBA00022475"/>
    </source>
</evidence>
<accession>A0A832ZX93</accession>
<dbReference type="SUPFAM" id="SSF52540">
    <property type="entry name" value="P-loop containing nucleoside triphosphate hydrolases"/>
    <property type="match status" value="1"/>
</dbReference>
<keyword evidence="3" id="KW-1003">Cell membrane</keyword>
<organism evidence="10 11">
    <name type="scientific">Caldiarchaeum subterraneum</name>
    <dbReference type="NCBI Taxonomy" id="311458"/>
    <lineage>
        <taxon>Archaea</taxon>
        <taxon>Nitrososphaerota</taxon>
        <taxon>Candidatus Caldarchaeales</taxon>
        <taxon>Candidatus Caldarchaeaceae</taxon>
        <taxon>Candidatus Caldarchaeum</taxon>
    </lineage>
</organism>
<dbReference type="InterPro" id="IPR051535">
    <property type="entry name" value="Siderophore_ABC-ATPase"/>
</dbReference>
<dbReference type="Proteomes" id="UP000608579">
    <property type="component" value="Unassembled WGS sequence"/>
</dbReference>
<dbReference type="AlphaFoldDB" id="A0A832ZX93"/>
<reference evidence="10" key="1">
    <citation type="journal article" date="2020" name="ISME J.">
        <title>Gammaproteobacteria mediating utilization of methyl-, sulfur- and petroleum organic compounds in deep ocean hydrothermal plumes.</title>
        <authorList>
            <person name="Zhou Z."/>
            <person name="Liu Y."/>
            <person name="Pan J."/>
            <person name="Cron B.R."/>
            <person name="Toner B.M."/>
            <person name="Anantharaman K."/>
            <person name="Breier J.A."/>
            <person name="Dick G.J."/>
            <person name="Li M."/>
        </authorList>
    </citation>
    <scope>NUCLEOTIDE SEQUENCE</scope>
    <source>
        <strain evidence="10">SZUA-1515</strain>
    </source>
</reference>
<evidence type="ECO:0000313" key="10">
    <source>
        <dbReference type="EMBL" id="HIQ29011.1"/>
    </source>
</evidence>
<dbReference type="InterPro" id="IPR003593">
    <property type="entry name" value="AAA+_ATPase"/>
</dbReference>
<dbReference type="GO" id="GO:0006811">
    <property type="term" value="P:monoatomic ion transport"/>
    <property type="evidence" value="ECO:0007669"/>
    <property type="project" value="UniProtKB-KW"/>
</dbReference>
<dbReference type="InterPro" id="IPR003439">
    <property type="entry name" value="ABC_transporter-like_ATP-bd"/>
</dbReference>
<dbReference type="FunFam" id="3.40.50.300:FF:000134">
    <property type="entry name" value="Iron-enterobactin ABC transporter ATP-binding protein"/>
    <property type="match status" value="1"/>
</dbReference>
<dbReference type="Pfam" id="PF00005">
    <property type="entry name" value="ABC_tran"/>
    <property type="match status" value="1"/>
</dbReference>